<accession>A0A4Y2KN13</accession>
<dbReference type="Proteomes" id="UP000499080">
    <property type="component" value="Unassembled WGS sequence"/>
</dbReference>
<organism evidence="1 2">
    <name type="scientific">Araneus ventricosus</name>
    <name type="common">Orbweaver spider</name>
    <name type="synonym">Epeira ventricosa</name>
    <dbReference type="NCBI Taxonomy" id="182803"/>
    <lineage>
        <taxon>Eukaryota</taxon>
        <taxon>Metazoa</taxon>
        <taxon>Ecdysozoa</taxon>
        <taxon>Arthropoda</taxon>
        <taxon>Chelicerata</taxon>
        <taxon>Arachnida</taxon>
        <taxon>Araneae</taxon>
        <taxon>Araneomorphae</taxon>
        <taxon>Entelegynae</taxon>
        <taxon>Araneoidea</taxon>
        <taxon>Araneidae</taxon>
        <taxon>Araneus</taxon>
    </lineage>
</organism>
<comment type="caution">
    <text evidence="1">The sequence shown here is derived from an EMBL/GenBank/DDBJ whole genome shotgun (WGS) entry which is preliminary data.</text>
</comment>
<reference evidence="1 2" key="1">
    <citation type="journal article" date="2019" name="Sci. Rep.">
        <title>Orb-weaving spider Araneus ventricosus genome elucidates the spidroin gene catalogue.</title>
        <authorList>
            <person name="Kono N."/>
            <person name="Nakamura H."/>
            <person name="Ohtoshi R."/>
            <person name="Moran D.A.P."/>
            <person name="Shinohara A."/>
            <person name="Yoshida Y."/>
            <person name="Fujiwara M."/>
            <person name="Mori M."/>
            <person name="Tomita M."/>
            <person name="Arakawa K."/>
        </authorList>
    </citation>
    <scope>NUCLEOTIDE SEQUENCE [LARGE SCALE GENOMIC DNA]</scope>
</reference>
<dbReference type="AlphaFoldDB" id="A0A4Y2KN13"/>
<keyword evidence="2" id="KW-1185">Reference proteome</keyword>
<gene>
    <name evidence="1" type="ORF">AVEN_198023_1</name>
</gene>
<evidence type="ECO:0000313" key="2">
    <source>
        <dbReference type="Proteomes" id="UP000499080"/>
    </source>
</evidence>
<protein>
    <submittedName>
        <fullName evidence="1">Uncharacterized protein</fullName>
    </submittedName>
</protein>
<proteinExistence type="predicted"/>
<dbReference type="EMBL" id="BGPR01004814">
    <property type="protein sequence ID" value="GBN03638.1"/>
    <property type="molecule type" value="Genomic_DNA"/>
</dbReference>
<name>A0A4Y2KN13_ARAVE</name>
<sequence>MKRSAKVMAPTSHQRQWAPQTLVFSKMRSLLIHSSTDRRFYCRAKQKCFRMHSSVRAVRYGIPLLMTAKVPLLTRRHHLILLLSACGHCNWISKHWKLLCVHIASFRITMKAAPVNVVRYWIADCRGSIVDLMSPSFSLVVGIWSLQLDP</sequence>
<evidence type="ECO:0000313" key="1">
    <source>
        <dbReference type="EMBL" id="GBN03638.1"/>
    </source>
</evidence>